<feature type="signal peptide" evidence="1">
    <location>
        <begin position="1"/>
        <end position="28"/>
    </location>
</feature>
<organism evidence="2 3">
    <name type="scientific">Cellulomonas phragmiteti</name>
    <dbReference type="NCBI Taxonomy" id="478780"/>
    <lineage>
        <taxon>Bacteria</taxon>
        <taxon>Bacillati</taxon>
        <taxon>Actinomycetota</taxon>
        <taxon>Actinomycetes</taxon>
        <taxon>Micrococcales</taxon>
        <taxon>Cellulomonadaceae</taxon>
        <taxon>Cellulomonas</taxon>
    </lineage>
</organism>
<evidence type="ECO:0000313" key="3">
    <source>
        <dbReference type="Proteomes" id="UP000614741"/>
    </source>
</evidence>
<evidence type="ECO:0008006" key="4">
    <source>
        <dbReference type="Google" id="ProtNLM"/>
    </source>
</evidence>
<dbReference type="EMBL" id="BONP01000040">
    <property type="protein sequence ID" value="GIG41829.1"/>
    <property type="molecule type" value="Genomic_DNA"/>
</dbReference>
<accession>A0ABQ4DR68</accession>
<keyword evidence="1" id="KW-0732">Signal</keyword>
<dbReference type="RefSeq" id="WP_203676327.1">
    <property type="nucleotide sequence ID" value="NZ_BONP01000040.1"/>
</dbReference>
<dbReference type="Proteomes" id="UP000614741">
    <property type="component" value="Unassembled WGS sequence"/>
</dbReference>
<name>A0ABQ4DR68_9CELL</name>
<proteinExistence type="predicted"/>
<protein>
    <recommendedName>
        <fullName evidence="4">Fibronectin type-III domain-containing protein</fullName>
    </recommendedName>
</protein>
<reference evidence="2 3" key="1">
    <citation type="submission" date="2021-01" db="EMBL/GenBank/DDBJ databases">
        <title>Whole genome shotgun sequence of Cellulomonas phragmiteti NBRC 110785.</title>
        <authorList>
            <person name="Komaki H."/>
            <person name="Tamura T."/>
        </authorList>
    </citation>
    <scope>NUCLEOTIDE SEQUENCE [LARGE SCALE GENOMIC DNA]</scope>
    <source>
        <strain evidence="2 3">NBRC 110785</strain>
    </source>
</reference>
<evidence type="ECO:0000256" key="1">
    <source>
        <dbReference type="SAM" id="SignalP"/>
    </source>
</evidence>
<keyword evidence="3" id="KW-1185">Reference proteome</keyword>
<feature type="chain" id="PRO_5046575980" description="Fibronectin type-III domain-containing protein" evidence="1">
    <location>
        <begin position="29"/>
        <end position="139"/>
    </location>
</feature>
<gene>
    <name evidence="2" type="ORF">Cph01nite_35910</name>
</gene>
<comment type="caution">
    <text evidence="2">The sequence shown here is derived from an EMBL/GenBank/DDBJ whole genome shotgun (WGS) entry which is preliminary data.</text>
</comment>
<sequence length="139" mass="14716">MNQKRARMAVAGIAALLFVGVVAAPAYAATASISDSNNTNTSWKHYATQRTLATSAPAFDPANSEADGSLLHQTQSIYVLNMKLRNANGADLTSSVQWNNVRTSKSLATGLARGTIFTVSVCCKSSSSSDTYWSGTLTY</sequence>
<evidence type="ECO:0000313" key="2">
    <source>
        <dbReference type="EMBL" id="GIG41829.1"/>
    </source>
</evidence>